<evidence type="ECO:0000313" key="3">
    <source>
        <dbReference type="EMBL" id="MCF2533764.1"/>
    </source>
</evidence>
<sequence>MQNSCACGEPQAVRNLIGWIGHVGMIAFLVGGVVLVVGIALIWSGVFDGIAARLFPGTDRDDDPGEAEPSDGPAFFAWREAGDQASGEDAVSGRTAPGRSRSR</sequence>
<gene>
    <name evidence="3" type="ORF">LZ495_42010</name>
</gene>
<proteinExistence type="predicted"/>
<keyword evidence="2" id="KW-1133">Transmembrane helix</keyword>
<accession>A0AA41Q8W4</accession>
<organism evidence="3 4">
    <name type="scientific">Yinghuangia soli</name>
    <dbReference type="NCBI Taxonomy" id="2908204"/>
    <lineage>
        <taxon>Bacteria</taxon>
        <taxon>Bacillati</taxon>
        <taxon>Actinomycetota</taxon>
        <taxon>Actinomycetes</taxon>
        <taxon>Kitasatosporales</taxon>
        <taxon>Streptomycetaceae</taxon>
        <taxon>Yinghuangia</taxon>
    </lineage>
</organism>
<dbReference type="RefSeq" id="WP_235058530.1">
    <property type="nucleotide sequence ID" value="NZ_JAKFHA010000059.1"/>
</dbReference>
<dbReference type="Proteomes" id="UP001165378">
    <property type="component" value="Unassembled WGS sequence"/>
</dbReference>
<feature type="region of interest" description="Disordered" evidence="1">
    <location>
        <begin position="82"/>
        <end position="103"/>
    </location>
</feature>
<keyword evidence="2" id="KW-0812">Transmembrane</keyword>
<protein>
    <submittedName>
        <fullName evidence="3">Uncharacterized protein</fullName>
    </submittedName>
</protein>
<dbReference type="EMBL" id="JAKFHA010000059">
    <property type="protein sequence ID" value="MCF2533764.1"/>
    <property type="molecule type" value="Genomic_DNA"/>
</dbReference>
<reference evidence="3" key="1">
    <citation type="submission" date="2022-01" db="EMBL/GenBank/DDBJ databases">
        <title>Genome-Based Taxonomic Classification of the Phylum Actinobacteria.</title>
        <authorList>
            <person name="Gao Y."/>
        </authorList>
    </citation>
    <scope>NUCLEOTIDE SEQUENCE</scope>
    <source>
        <strain evidence="3">KLBMP 8922</strain>
    </source>
</reference>
<dbReference type="AlphaFoldDB" id="A0AA41Q8W4"/>
<feature type="transmembrane region" description="Helical" evidence="2">
    <location>
        <begin position="19"/>
        <end position="43"/>
    </location>
</feature>
<keyword evidence="2" id="KW-0472">Membrane</keyword>
<evidence type="ECO:0000256" key="1">
    <source>
        <dbReference type="SAM" id="MobiDB-lite"/>
    </source>
</evidence>
<evidence type="ECO:0000313" key="4">
    <source>
        <dbReference type="Proteomes" id="UP001165378"/>
    </source>
</evidence>
<keyword evidence="4" id="KW-1185">Reference proteome</keyword>
<name>A0AA41Q8W4_9ACTN</name>
<comment type="caution">
    <text evidence="3">The sequence shown here is derived from an EMBL/GenBank/DDBJ whole genome shotgun (WGS) entry which is preliminary data.</text>
</comment>
<evidence type="ECO:0000256" key="2">
    <source>
        <dbReference type="SAM" id="Phobius"/>
    </source>
</evidence>